<dbReference type="Proteomes" id="UP000315440">
    <property type="component" value="Unassembled WGS sequence"/>
</dbReference>
<evidence type="ECO:0000259" key="11">
    <source>
        <dbReference type="Pfam" id="PF02823"/>
    </source>
</evidence>
<comment type="subcellular location">
    <subcellularLocation>
        <location evidence="9">Cell membrane</location>
        <topology evidence="9">Peripheral membrane protein</topology>
    </subcellularLocation>
    <subcellularLocation>
        <location evidence="2">Endomembrane system</location>
        <topology evidence="2">Peripheral membrane protein</topology>
    </subcellularLocation>
</comment>
<dbReference type="OrthoDB" id="277064at2"/>
<comment type="subunit">
    <text evidence="9 10">F-type ATPases have 2 components, CF(1) - the catalytic core - and CF(0) - the membrane proton channel. CF(1) has five subunits: alpha(3), beta(3), gamma(1), delta(1), epsilon(1). CF(0) has three main subunits: a, b and c.</text>
</comment>
<dbReference type="SUPFAM" id="SSF51344">
    <property type="entry name" value="Epsilon subunit of F1F0-ATP synthase N-terminal domain"/>
    <property type="match status" value="1"/>
</dbReference>
<evidence type="ECO:0000256" key="9">
    <source>
        <dbReference type="HAMAP-Rule" id="MF_00530"/>
    </source>
</evidence>
<protein>
    <recommendedName>
        <fullName evidence="9">ATP synthase epsilon chain</fullName>
    </recommendedName>
    <alternativeName>
        <fullName evidence="9">ATP synthase F1 sector epsilon subunit</fullName>
    </alternativeName>
    <alternativeName>
        <fullName evidence="9">F-ATPase epsilon subunit</fullName>
    </alternativeName>
</protein>
<dbReference type="RefSeq" id="WP_146396055.1">
    <property type="nucleotide sequence ID" value="NZ_SJPQ01000001.1"/>
</dbReference>
<dbReference type="GO" id="GO:0046933">
    <property type="term" value="F:proton-transporting ATP synthase activity, rotational mechanism"/>
    <property type="evidence" value="ECO:0007669"/>
    <property type="project" value="UniProtKB-UniRule"/>
</dbReference>
<evidence type="ECO:0000256" key="8">
    <source>
        <dbReference type="ARBA" id="ARBA00023310"/>
    </source>
</evidence>
<dbReference type="InterPro" id="IPR020546">
    <property type="entry name" value="ATP_synth_F1_dsu/esu_N"/>
</dbReference>
<dbReference type="PANTHER" id="PTHR13822:SF10">
    <property type="entry name" value="ATP SYNTHASE EPSILON CHAIN, CHLOROPLASTIC"/>
    <property type="match status" value="1"/>
</dbReference>
<dbReference type="GO" id="GO:0012505">
    <property type="term" value="C:endomembrane system"/>
    <property type="evidence" value="ECO:0007669"/>
    <property type="project" value="UniProtKB-SubCell"/>
</dbReference>
<sequence>MSEQDLSSSPAPGLIRVTVVTPEATVLEADGDSLVLPLFDGEIGVLANHAPMIGRLGYGELRLKWGSDLTRLYVDGGFVQVADNLVSVMTDRALPVDQVDAAAAQAKLDEALSRKASGSDEIELRDKAVMRARGQIRVAAKS</sequence>
<evidence type="ECO:0000256" key="2">
    <source>
        <dbReference type="ARBA" id="ARBA00004184"/>
    </source>
</evidence>
<gene>
    <name evidence="9 12" type="primary">atpC</name>
    <name evidence="12" type="ORF">Mal64_03160</name>
</gene>
<organism evidence="12 13">
    <name type="scientific">Pseudobythopirellula maris</name>
    <dbReference type="NCBI Taxonomy" id="2527991"/>
    <lineage>
        <taxon>Bacteria</taxon>
        <taxon>Pseudomonadati</taxon>
        <taxon>Planctomycetota</taxon>
        <taxon>Planctomycetia</taxon>
        <taxon>Pirellulales</taxon>
        <taxon>Lacipirellulaceae</taxon>
        <taxon>Pseudobythopirellula</taxon>
    </lineage>
</organism>
<keyword evidence="9" id="KW-1003">Cell membrane</keyword>
<dbReference type="HAMAP" id="MF_00530">
    <property type="entry name" value="ATP_synth_epsil_bac"/>
    <property type="match status" value="1"/>
</dbReference>
<keyword evidence="9" id="KW-0375">Hydrogen ion transport</keyword>
<comment type="similarity">
    <text evidence="3 9 10">Belongs to the ATPase epsilon chain family.</text>
</comment>
<keyword evidence="5 9" id="KW-0406">Ion transport</keyword>
<evidence type="ECO:0000256" key="1">
    <source>
        <dbReference type="ARBA" id="ARBA00003543"/>
    </source>
</evidence>
<accession>A0A5C5ZR12</accession>
<dbReference type="GO" id="GO:0005886">
    <property type="term" value="C:plasma membrane"/>
    <property type="evidence" value="ECO:0007669"/>
    <property type="project" value="UniProtKB-SubCell"/>
</dbReference>
<keyword evidence="4 9" id="KW-0813">Transport</keyword>
<dbReference type="Pfam" id="PF02823">
    <property type="entry name" value="ATP-synt_DE_N"/>
    <property type="match status" value="1"/>
</dbReference>
<dbReference type="CDD" id="cd12152">
    <property type="entry name" value="F1-ATPase_delta"/>
    <property type="match status" value="1"/>
</dbReference>
<evidence type="ECO:0000313" key="13">
    <source>
        <dbReference type="Proteomes" id="UP000315440"/>
    </source>
</evidence>
<dbReference type="PANTHER" id="PTHR13822">
    <property type="entry name" value="ATP SYNTHASE DELTA/EPSILON CHAIN"/>
    <property type="match status" value="1"/>
</dbReference>
<evidence type="ECO:0000313" key="12">
    <source>
        <dbReference type="EMBL" id="TWT89934.1"/>
    </source>
</evidence>
<evidence type="ECO:0000256" key="5">
    <source>
        <dbReference type="ARBA" id="ARBA00023065"/>
    </source>
</evidence>
<keyword evidence="6 9" id="KW-0472">Membrane</keyword>
<evidence type="ECO:0000256" key="4">
    <source>
        <dbReference type="ARBA" id="ARBA00022448"/>
    </source>
</evidence>
<dbReference type="GO" id="GO:0045259">
    <property type="term" value="C:proton-transporting ATP synthase complex"/>
    <property type="evidence" value="ECO:0007669"/>
    <property type="project" value="UniProtKB-KW"/>
</dbReference>
<dbReference type="NCBIfam" id="TIGR01216">
    <property type="entry name" value="ATP_synt_epsi"/>
    <property type="match status" value="1"/>
</dbReference>
<keyword evidence="13" id="KW-1185">Reference proteome</keyword>
<evidence type="ECO:0000256" key="3">
    <source>
        <dbReference type="ARBA" id="ARBA00005712"/>
    </source>
</evidence>
<evidence type="ECO:0000256" key="7">
    <source>
        <dbReference type="ARBA" id="ARBA00023196"/>
    </source>
</evidence>
<dbReference type="AlphaFoldDB" id="A0A5C5ZR12"/>
<dbReference type="GO" id="GO:0005524">
    <property type="term" value="F:ATP binding"/>
    <property type="evidence" value="ECO:0007669"/>
    <property type="project" value="UniProtKB-UniRule"/>
</dbReference>
<dbReference type="Gene3D" id="2.60.15.10">
    <property type="entry name" value="F0F1 ATP synthase delta/epsilon subunit, N-terminal"/>
    <property type="match status" value="1"/>
</dbReference>
<reference evidence="12 13" key="1">
    <citation type="submission" date="2019-02" db="EMBL/GenBank/DDBJ databases">
        <title>Deep-cultivation of Planctomycetes and their phenomic and genomic characterization uncovers novel biology.</title>
        <authorList>
            <person name="Wiegand S."/>
            <person name="Jogler M."/>
            <person name="Boedeker C."/>
            <person name="Pinto D."/>
            <person name="Vollmers J."/>
            <person name="Rivas-Marin E."/>
            <person name="Kohn T."/>
            <person name="Peeters S.H."/>
            <person name="Heuer A."/>
            <person name="Rast P."/>
            <person name="Oberbeckmann S."/>
            <person name="Bunk B."/>
            <person name="Jeske O."/>
            <person name="Meyerdierks A."/>
            <person name="Storesund J.E."/>
            <person name="Kallscheuer N."/>
            <person name="Luecker S."/>
            <person name="Lage O.M."/>
            <person name="Pohl T."/>
            <person name="Merkel B.J."/>
            <person name="Hornburger P."/>
            <person name="Mueller R.-W."/>
            <person name="Bruemmer F."/>
            <person name="Labrenz M."/>
            <person name="Spormann A.M."/>
            <person name="Op Den Camp H."/>
            <person name="Overmann J."/>
            <person name="Amann R."/>
            <person name="Jetten M.S.M."/>
            <person name="Mascher T."/>
            <person name="Medema M.H."/>
            <person name="Devos D.P."/>
            <person name="Kaster A.-K."/>
            <person name="Ovreas L."/>
            <person name="Rohde M."/>
            <person name="Galperin M.Y."/>
            <person name="Jogler C."/>
        </authorList>
    </citation>
    <scope>NUCLEOTIDE SEQUENCE [LARGE SCALE GENOMIC DNA]</scope>
    <source>
        <strain evidence="12 13">Mal64</strain>
    </source>
</reference>
<keyword evidence="8 9" id="KW-0066">ATP synthesis</keyword>
<proteinExistence type="inferred from homology"/>
<name>A0A5C5ZR12_9BACT</name>
<keyword evidence="7 9" id="KW-0139">CF(1)</keyword>
<dbReference type="InterPro" id="IPR036771">
    <property type="entry name" value="ATPsynth_dsu/esu_N"/>
</dbReference>
<evidence type="ECO:0000256" key="10">
    <source>
        <dbReference type="RuleBase" id="RU003656"/>
    </source>
</evidence>
<dbReference type="EMBL" id="SJPQ01000001">
    <property type="protein sequence ID" value="TWT89934.1"/>
    <property type="molecule type" value="Genomic_DNA"/>
</dbReference>
<comment type="function">
    <text evidence="1 9">Produces ATP from ADP in the presence of a proton gradient across the membrane.</text>
</comment>
<comment type="caution">
    <text evidence="12">The sequence shown here is derived from an EMBL/GenBank/DDBJ whole genome shotgun (WGS) entry which is preliminary data.</text>
</comment>
<feature type="domain" description="ATP synthase F1 complex delta/epsilon subunit N-terminal" evidence="11">
    <location>
        <begin position="16"/>
        <end position="93"/>
    </location>
</feature>
<dbReference type="InterPro" id="IPR001469">
    <property type="entry name" value="ATP_synth_F1_dsu/esu"/>
</dbReference>
<evidence type="ECO:0000256" key="6">
    <source>
        <dbReference type="ARBA" id="ARBA00023136"/>
    </source>
</evidence>